<dbReference type="GO" id="GO:0000287">
    <property type="term" value="F:magnesium ion binding"/>
    <property type="evidence" value="ECO:0007669"/>
    <property type="project" value="TreeGrafter"/>
</dbReference>
<dbReference type="PROSITE" id="PS01228">
    <property type="entry name" value="COF_1"/>
    <property type="match status" value="1"/>
</dbReference>
<dbReference type="Proteomes" id="UP000618733">
    <property type="component" value="Unassembled WGS sequence"/>
</dbReference>
<organism evidence="1 2">
    <name type="scientific">Leucobacter edaphi</name>
    <dbReference type="NCBI Taxonomy" id="2796472"/>
    <lineage>
        <taxon>Bacteria</taxon>
        <taxon>Bacillati</taxon>
        <taxon>Actinomycetota</taxon>
        <taxon>Actinomycetes</taxon>
        <taxon>Micrococcales</taxon>
        <taxon>Microbacteriaceae</taxon>
        <taxon>Leucobacter</taxon>
    </lineage>
</organism>
<dbReference type="PANTHER" id="PTHR10000">
    <property type="entry name" value="PHOSPHOSERINE PHOSPHATASE"/>
    <property type="match status" value="1"/>
</dbReference>
<protein>
    <submittedName>
        <fullName evidence="1">HAD family phosphatase</fullName>
    </submittedName>
</protein>
<name>A0A934UXP3_9MICO</name>
<dbReference type="Gene3D" id="3.30.1240.10">
    <property type="match status" value="1"/>
</dbReference>
<evidence type="ECO:0000313" key="2">
    <source>
        <dbReference type="Proteomes" id="UP000618733"/>
    </source>
</evidence>
<dbReference type="Gene3D" id="3.40.50.1000">
    <property type="entry name" value="HAD superfamily/HAD-like"/>
    <property type="match status" value="1"/>
</dbReference>
<dbReference type="Pfam" id="PF08282">
    <property type="entry name" value="Hydrolase_3"/>
    <property type="match status" value="1"/>
</dbReference>
<gene>
    <name evidence="1" type="ORF">JD292_09225</name>
</gene>
<evidence type="ECO:0000313" key="1">
    <source>
        <dbReference type="EMBL" id="MBK0422255.1"/>
    </source>
</evidence>
<sequence>MARISSEQADRLPVSERHIVALDIDGTVLSHGFGGAGDDALGGHIDPDLAEAIRALYLAGHEIVLSTGRSVDATIPIAERLRIRPEWMVAANGAVTLKRDPLAHRAYRREYVEAFDPSDALKKIRTRLVTASFAVELADGGFLYTQPIPTGTLPSEQRLVPFEKLLGVQASRVVVVSPDHDLEEFLDAVSTLGLTHVSYAVGNTSWLDIAPDGVTKASALDVIASRMGIDRSRVFAAGDGRNDIDMLRWAGRHGDSAAMGQAVPEVQAAARRVTGTIEENGLLAALRERFPEVLGA</sequence>
<reference evidence="1" key="1">
    <citation type="submission" date="2020-12" db="EMBL/GenBank/DDBJ databases">
        <title>Leucobacter sp. CAS2, isolated from Chromium sludge.</title>
        <authorList>
            <person name="Xu Z."/>
        </authorList>
    </citation>
    <scope>NUCLEOTIDE SEQUENCE</scope>
    <source>
        <strain evidence="1">CSA2</strain>
    </source>
</reference>
<comment type="caution">
    <text evidence="1">The sequence shown here is derived from an EMBL/GenBank/DDBJ whole genome shotgun (WGS) entry which is preliminary data.</text>
</comment>
<dbReference type="EMBL" id="JAEHOI010000009">
    <property type="protein sequence ID" value="MBK0422255.1"/>
    <property type="molecule type" value="Genomic_DNA"/>
</dbReference>
<keyword evidence="2" id="KW-1185">Reference proteome</keyword>
<dbReference type="SUPFAM" id="SSF56784">
    <property type="entry name" value="HAD-like"/>
    <property type="match status" value="1"/>
</dbReference>
<dbReference type="GO" id="GO:0016791">
    <property type="term" value="F:phosphatase activity"/>
    <property type="evidence" value="ECO:0007669"/>
    <property type="project" value="TreeGrafter"/>
</dbReference>
<dbReference type="InterPro" id="IPR036412">
    <property type="entry name" value="HAD-like_sf"/>
</dbReference>
<dbReference type="InterPro" id="IPR023214">
    <property type="entry name" value="HAD_sf"/>
</dbReference>
<dbReference type="PANTHER" id="PTHR10000:SF8">
    <property type="entry name" value="HAD SUPERFAMILY HYDROLASE-LIKE, TYPE 3"/>
    <property type="match status" value="1"/>
</dbReference>
<dbReference type="RefSeq" id="WP_200132466.1">
    <property type="nucleotide sequence ID" value="NZ_JAEHOI010000009.1"/>
</dbReference>
<accession>A0A934UXP3</accession>
<proteinExistence type="predicted"/>
<dbReference type="GO" id="GO:0005829">
    <property type="term" value="C:cytosol"/>
    <property type="evidence" value="ECO:0007669"/>
    <property type="project" value="TreeGrafter"/>
</dbReference>
<dbReference type="AlphaFoldDB" id="A0A934UXP3"/>